<comment type="caution">
    <text evidence="11">The sequence shown here is derived from an EMBL/GenBank/DDBJ whole genome shotgun (WGS) entry which is preliminary data.</text>
</comment>
<dbReference type="Pfam" id="PF12833">
    <property type="entry name" value="HTH_18"/>
    <property type="match status" value="1"/>
</dbReference>
<dbReference type="SUPFAM" id="SSF46689">
    <property type="entry name" value="Homeodomain-like"/>
    <property type="match status" value="2"/>
</dbReference>
<dbReference type="PROSITE" id="PS50110">
    <property type="entry name" value="RESPONSE_REGULATORY"/>
    <property type="match status" value="1"/>
</dbReference>
<dbReference type="PANTHER" id="PTHR42713">
    <property type="entry name" value="HISTIDINE KINASE-RELATED"/>
    <property type="match status" value="1"/>
</dbReference>
<feature type="modified residue" description="4-aspartylphosphate" evidence="8">
    <location>
        <position position="55"/>
    </location>
</feature>
<feature type="domain" description="Response regulatory" evidence="10">
    <location>
        <begin position="3"/>
        <end position="120"/>
    </location>
</feature>
<evidence type="ECO:0000259" key="10">
    <source>
        <dbReference type="PROSITE" id="PS50110"/>
    </source>
</evidence>
<evidence type="ECO:0000259" key="9">
    <source>
        <dbReference type="PROSITE" id="PS01124"/>
    </source>
</evidence>
<dbReference type="SMART" id="SM00448">
    <property type="entry name" value="REC"/>
    <property type="match status" value="1"/>
</dbReference>
<evidence type="ECO:0000313" key="11">
    <source>
        <dbReference type="EMBL" id="MDQ0115481.1"/>
    </source>
</evidence>
<keyword evidence="6" id="KW-0238">DNA-binding</keyword>
<evidence type="ECO:0000256" key="4">
    <source>
        <dbReference type="ARBA" id="ARBA00023012"/>
    </source>
</evidence>
<evidence type="ECO:0000256" key="2">
    <source>
        <dbReference type="ARBA" id="ARBA00022490"/>
    </source>
</evidence>
<dbReference type="SUPFAM" id="SSF52172">
    <property type="entry name" value="CheY-like"/>
    <property type="match status" value="1"/>
</dbReference>
<feature type="domain" description="HTH araC/xylS-type" evidence="9">
    <location>
        <begin position="421"/>
        <end position="519"/>
    </location>
</feature>
<protein>
    <submittedName>
        <fullName evidence="11">Two-component system response regulator YesN</fullName>
    </submittedName>
</protein>
<keyword evidence="4" id="KW-0902">Two-component regulatory system</keyword>
<name>A0ABT9U901_PAEHA</name>
<dbReference type="Gene3D" id="1.10.10.60">
    <property type="entry name" value="Homeodomain-like"/>
    <property type="match status" value="2"/>
</dbReference>
<dbReference type="PROSITE" id="PS01124">
    <property type="entry name" value="HTH_ARAC_FAMILY_2"/>
    <property type="match status" value="1"/>
</dbReference>
<accession>A0ABT9U901</accession>
<dbReference type="InterPro" id="IPR009057">
    <property type="entry name" value="Homeodomain-like_sf"/>
</dbReference>
<dbReference type="Gene3D" id="3.40.50.2300">
    <property type="match status" value="1"/>
</dbReference>
<evidence type="ECO:0000256" key="6">
    <source>
        <dbReference type="ARBA" id="ARBA00023125"/>
    </source>
</evidence>
<dbReference type="PANTHER" id="PTHR42713:SF3">
    <property type="entry name" value="TRANSCRIPTIONAL REGULATORY PROTEIN HPTR"/>
    <property type="match status" value="1"/>
</dbReference>
<sequence length="523" mass="60586">MHSVIIVDDEIYFRKGLIRMIDWEGNGYQVIGEADNGEDALAMIRDKKPDLVITDIRMPVLDGLDLIQAAEKEKLDTEFVIISGHNDFHYAQQAVRFGVLDYVLKPVDEDDIVDALGKLRDKLTKKRQLQERRRMLLSEKQIEALIRGESEGAATEDWMEHEMASGPQTFTYAMIELNNVHPWSDRKQPSKEELRAAIREAVRQLVPSASDPILYEHRRTYGLIVPGLYLTEAGGNVRAFMELLLLRLDERYELEFRAYTGTTVQQLNHIKESYISAKEALSYKYYRSPDRVIAISDVSGTELVYGQLDDDVCRRLVEAVEENDSNEMKQVIDSLFSEFRDKRFSPEAIKTGIVQCVLVICKSIRGMEGDETELSSFEPVINWHDHNVTLEEIRRLLTAFVFEAGDLVGTLYRTYGKGRIHKVKTYVDQNYSKNISLKTIASQFYMNPAYLGQLFKRNYGLYFNDYLQKLRIAEAKKLLRIKDLRIYEVAERVGFNNPDYFVTQFDKLERMTPSEYRNKLNLQ</sequence>
<evidence type="ECO:0000256" key="8">
    <source>
        <dbReference type="PROSITE-ProRule" id="PRU00169"/>
    </source>
</evidence>
<dbReference type="RefSeq" id="WP_307207167.1">
    <property type="nucleotide sequence ID" value="NZ_JAUSSU010000011.1"/>
</dbReference>
<evidence type="ECO:0000313" key="12">
    <source>
        <dbReference type="Proteomes" id="UP001229346"/>
    </source>
</evidence>
<dbReference type="SMART" id="SM00342">
    <property type="entry name" value="HTH_ARAC"/>
    <property type="match status" value="1"/>
</dbReference>
<dbReference type="InterPro" id="IPR018060">
    <property type="entry name" value="HTH_AraC"/>
</dbReference>
<keyword evidence="5" id="KW-0805">Transcription regulation</keyword>
<keyword evidence="3 8" id="KW-0597">Phosphoprotein</keyword>
<keyword evidence="2" id="KW-0963">Cytoplasm</keyword>
<dbReference type="InterPro" id="IPR001789">
    <property type="entry name" value="Sig_transdc_resp-reg_receiver"/>
</dbReference>
<dbReference type="InterPro" id="IPR051552">
    <property type="entry name" value="HptR"/>
</dbReference>
<dbReference type="PROSITE" id="PS00041">
    <property type="entry name" value="HTH_ARAC_FAMILY_1"/>
    <property type="match status" value="1"/>
</dbReference>
<evidence type="ECO:0000256" key="5">
    <source>
        <dbReference type="ARBA" id="ARBA00023015"/>
    </source>
</evidence>
<dbReference type="InterPro" id="IPR011006">
    <property type="entry name" value="CheY-like_superfamily"/>
</dbReference>
<gene>
    <name evidence="11" type="ORF">J2T15_004948</name>
</gene>
<dbReference type="EMBL" id="JAUSSU010000011">
    <property type="protein sequence ID" value="MDQ0115481.1"/>
    <property type="molecule type" value="Genomic_DNA"/>
</dbReference>
<keyword evidence="12" id="KW-1185">Reference proteome</keyword>
<dbReference type="InterPro" id="IPR018062">
    <property type="entry name" value="HTH_AraC-typ_CS"/>
</dbReference>
<evidence type="ECO:0000256" key="1">
    <source>
        <dbReference type="ARBA" id="ARBA00004496"/>
    </source>
</evidence>
<comment type="subcellular location">
    <subcellularLocation>
        <location evidence="1">Cytoplasm</location>
    </subcellularLocation>
</comment>
<evidence type="ECO:0000256" key="3">
    <source>
        <dbReference type="ARBA" id="ARBA00022553"/>
    </source>
</evidence>
<reference evidence="11 12" key="1">
    <citation type="submission" date="2023-07" db="EMBL/GenBank/DDBJ databases">
        <title>Sorghum-associated microbial communities from plants grown in Nebraska, USA.</title>
        <authorList>
            <person name="Schachtman D."/>
        </authorList>
    </citation>
    <scope>NUCLEOTIDE SEQUENCE [LARGE SCALE GENOMIC DNA]</scope>
    <source>
        <strain evidence="11 12">CC482</strain>
    </source>
</reference>
<dbReference type="CDD" id="cd17536">
    <property type="entry name" value="REC_YesN-like"/>
    <property type="match status" value="1"/>
</dbReference>
<proteinExistence type="predicted"/>
<organism evidence="11 12">
    <name type="scientific">Paenibacillus harenae</name>
    <dbReference type="NCBI Taxonomy" id="306543"/>
    <lineage>
        <taxon>Bacteria</taxon>
        <taxon>Bacillati</taxon>
        <taxon>Bacillota</taxon>
        <taxon>Bacilli</taxon>
        <taxon>Bacillales</taxon>
        <taxon>Paenibacillaceae</taxon>
        <taxon>Paenibacillus</taxon>
    </lineage>
</organism>
<dbReference type="Proteomes" id="UP001229346">
    <property type="component" value="Unassembled WGS sequence"/>
</dbReference>
<dbReference type="Pfam" id="PF00072">
    <property type="entry name" value="Response_reg"/>
    <property type="match status" value="1"/>
</dbReference>
<evidence type="ECO:0000256" key="7">
    <source>
        <dbReference type="ARBA" id="ARBA00023163"/>
    </source>
</evidence>
<keyword evidence="7" id="KW-0804">Transcription</keyword>